<feature type="disulfide bond" evidence="19">
    <location>
        <begin position="346"/>
        <end position="405"/>
    </location>
</feature>
<dbReference type="Gene3D" id="3.40.1620.60">
    <property type="match status" value="1"/>
</dbReference>
<feature type="binding site" evidence="18">
    <location>
        <position position="273"/>
    </location>
    <ligand>
        <name>Ca(2+)</name>
        <dbReference type="ChEBI" id="CHEBI:29108"/>
        <label>1</label>
    </ligand>
</feature>
<dbReference type="Pfam" id="PF19236">
    <property type="entry name" value="ADAMTS_CR_3"/>
    <property type="match status" value="1"/>
</dbReference>
<feature type="disulfide bond" evidence="19">
    <location>
        <begin position="588"/>
        <end position="626"/>
    </location>
</feature>
<dbReference type="Gene3D" id="2.20.100.10">
    <property type="entry name" value="Thrombospondin type-1 (TSP1) repeat"/>
    <property type="match status" value="2"/>
</dbReference>
<evidence type="ECO:0000313" key="24">
    <source>
        <dbReference type="RefSeq" id="XP_031573976.1"/>
    </source>
</evidence>
<feature type="transmembrane region" description="Helical" evidence="21">
    <location>
        <begin position="21"/>
        <end position="45"/>
    </location>
</feature>
<dbReference type="PRINTS" id="PR01857">
    <property type="entry name" value="ADAMTSFAMILY"/>
</dbReference>
<proteinExistence type="predicted"/>
<name>A0A6P8J221_ACTTE</name>
<feature type="binding site" evidence="18 20">
    <location>
        <position position="431"/>
    </location>
    <ligand>
        <name>Zn(2+)</name>
        <dbReference type="ChEBI" id="CHEBI:29105"/>
        <note>catalytic</note>
    </ligand>
</feature>
<evidence type="ECO:0000256" key="8">
    <source>
        <dbReference type="ARBA" id="ARBA00022729"/>
    </source>
</evidence>
<keyword evidence="18" id="KW-0106">Calcium</keyword>
<dbReference type="SUPFAM" id="SSF55486">
    <property type="entry name" value="Metalloproteases ('zincins'), catalytic domain"/>
    <property type="match status" value="1"/>
</dbReference>
<dbReference type="RefSeq" id="XP_031573976.1">
    <property type="nucleotide sequence ID" value="XM_031718116.1"/>
</dbReference>
<feature type="disulfide bond" evidence="19">
    <location>
        <begin position="549"/>
        <end position="560"/>
    </location>
</feature>
<dbReference type="PANTHER" id="PTHR13723:SF281">
    <property type="entry name" value="PAPILIN"/>
    <property type="match status" value="1"/>
</dbReference>
<dbReference type="GO" id="GO:0004222">
    <property type="term" value="F:metalloendopeptidase activity"/>
    <property type="evidence" value="ECO:0007669"/>
    <property type="project" value="InterPro"/>
</dbReference>
<evidence type="ECO:0000256" key="19">
    <source>
        <dbReference type="PIRSR" id="PIRSR613273-3"/>
    </source>
</evidence>
<evidence type="ECO:0000256" key="11">
    <source>
        <dbReference type="ARBA" id="ARBA00022833"/>
    </source>
</evidence>
<evidence type="ECO:0000256" key="5">
    <source>
        <dbReference type="ARBA" id="ARBA00022670"/>
    </source>
</evidence>
<dbReference type="SUPFAM" id="SSF82895">
    <property type="entry name" value="TSP-1 type 1 repeat"/>
    <property type="match status" value="2"/>
</dbReference>
<dbReference type="InterPro" id="IPR036383">
    <property type="entry name" value="TSP1_rpt_sf"/>
</dbReference>
<evidence type="ECO:0000256" key="2">
    <source>
        <dbReference type="ARBA" id="ARBA00004498"/>
    </source>
</evidence>
<dbReference type="Proteomes" id="UP000515163">
    <property type="component" value="Unplaced"/>
</dbReference>
<accession>A0A6P8J221</accession>
<protein>
    <submittedName>
        <fullName evidence="24">A disintegrin and metalloproteinase with thrombospondin motifs 16-like</fullName>
    </submittedName>
</protein>
<keyword evidence="6 21" id="KW-0812">Transmembrane</keyword>
<dbReference type="InterPro" id="IPR050439">
    <property type="entry name" value="ADAMTS_ADAMTS-like"/>
</dbReference>
<keyword evidence="5" id="KW-0645">Protease</keyword>
<dbReference type="InterPro" id="IPR045371">
    <property type="entry name" value="ADAMTS_CR_3"/>
</dbReference>
<evidence type="ECO:0000256" key="9">
    <source>
        <dbReference type="ARBA" id="ARBA00022737"/>
    </source>
</evidence>
<keyword evidence="11 18" id="KW-0862">Zinc</keyword>
<dbReference type="Pfam" id="PF17771">
    <property type="entry name" value="ADAMTS_CR_2"/>
    <property type="match status" value="1"/>
</dbReference>
<feature type="active site" evidence="17 20">
    <location>
        <position position="422"/>
    </location>
</feature>
<organism evidence="23 24">
    <name type="scientific">Actinia tenebrosa</name>
    <name type="common">Australian red waratah sea anemone</name>
    <dbReference type="NCBI Taxonomy" id="6105"/>
    <lineage>
        <taxon>Eukaryota</taxon>
        <taxon>Metazoa</taxon>
        <taxon>Cnidaria</taxon>
        <taxon>Anthozoa</taxon>
        <taxon>Hexacorallia</taxon>
        <taxon>Actiniaria</taxon>
        <taxon>Actiniidae</taxon>
        <taxon>Actinia</taxon>
    </lineage>
</organism>
<dbReference type="GO" id="GO:0031012">
    <property type="term" value="C:extracellular matrix"/>
    <property type="evidence" value="ECO:0007669"/>
    <property type="project" value="TreeGrafter"/>
</dbReference>
<dbReference type="InterPro" id="IPR000884">
    <property type="entry name" value="TSP1_rpt"/>
</dbReference>
<comment type="cofactor">
    <cofactor evidence="18">
        <name>Zn(2+)</name>
        <dbReference type="ChEBI" id="CHEBI:29105"/>
    </cofactor>
    <text evidence="18">Binds 1 zinc ion per subunit.</text>
</comment>
<keyword evidence="23" id="KW-1185">Reference proteome</keyword>
<evidence type="ECO:0000256" key="1">
    <source>
        <dbReference type="ARBA" id="ARBA00004167"/>
    </source>
</evidence>
<dbReference type="InterPro" id="IPR010294">
    <property type="entry name" value="ADAMTS_spacer1"/>
</dbReference>
<keyword evidence="3" id="KW-0964">Secreted</keyword>
<feature type="domain" description="Peptidase M12B" evidence="22">
    <location>
        <begin position="270"/>
        <end position="482"/>
    </location>
</feature>
<dbReference type="InterPro" id="IPR013273">
    <property type="entry name" value="ADAMTS/ADAMTS-like"/>
</dbReference>
<feature type="disulfide bond" evidence="19">
    <location>
        <begin position="399"/>
        <end position="477"/>
    </location>
</feature>
<dbReference type="GO" id="GO:0006508">
    <property type="term" value="P:proteolysis"/>
    <property type="evidence" value="ECO:0007669"/>
    <property type="project" value="UniProtKB-KW"/>
</dbReference>
<dbReference type="GO" id="GO:0030198">
    <property type="term" value="P:extracellular matrix organization"/>
    <property type="evidence" value="ECO:0007669"/>
    <property type="project" value="InterPro"/>
</dbReference>
<keyword evidence="7 18" id="KW-0479">Metal-binding</keyword>
<dbReference type="GO" id="GO:0016020">
    <property type="term" value="C:membrane"/>
    <property type="evidence" value="ECO:0007669"/>
    <property type="project" value="UniProtKB-SubCell"/>
</dbReference>
<dbReference type="SMART" id="SM00209">
    <property type="entry name" value="TSP1"/>
    <property type="match status" value="3"/>
</dbReference>
<keyword evidence="12 21" id="KW-1133">Transmembrane helix</keyword>
<evidence type="ECO:0000256" key="21">
    <source>
        <dbReference type="SAM" id="Phobius"/>
    </source>
</evidence>
<keyword evidence="4" id="KW-0272">Extracellular matrix</keyword>
<keyword evidence="15 19" id="KW-1015">Disulfide bond</keyword>
<feature type="binding site" evidence="18 20">
    <location>
        <position position="425"/>
    </location>
    <ligand>
        <name>Zn(2+)</name>
        <dbReference type="ChEBI" id="CHEBI:29105"/>
        <note>catalytic</note>
    </ligand>
</feature>
<evidence type="ECO:0000256" key="15">
    <source>
        <dbReference type="ARBA" id="ARBA00023157"/>
    </source>
</evidence>
<feature type="binding site" evidence="18">
    <location>
        <position position="480"/>
    </location>
    <ligand>
        <name>Ca(2+)</name>
        <dbReference type="ChEBI" id="CHEBI:29108"/>
        <label>1</label>
    </ligand>
</feature>
<feature type="binding site" evidence="18">
    <location>
        <position position="273"/>
    </location>
    <ligand>
        <name>Ca(2+)</name>
        <dbReference type="ChEBI" id="CHEBI:29108"/>
        <label>2</label>
    </ligand>
</feature>
<dbReference type="PROSITE" id="PS50215">
    <property type="entry name" value="ADAM_MEPRO"/>
    <property type="match status" value="1"/>
</dbReference>
<evidence type="ECO:0000256" key="18">
    <source>
        <dbReference type="PIRSR" id="PIRSR613273-2"/>
    </source>
</evidence>
<dbReference type="GeneID" id="116307800"/>
<evidence type="ECO:0000256" key="17">
    <source>
        <dbReference type="PIRSR" id="PIRSR613273-1"/>
    </source>
</evidence>
<dbReference type="Pfam" id="PF19030">
    <property type="entry name" value="TSP1_ADAMTS"/>
    <property type="match status" value="3"/>
</dbReference>
<dbReference type="Pfam" id="PF05986">
    <property type="entry name" value="ADAMTS_spacer1"/>
    <property type="match status" value="1"/>
</dbReference>
<keyword evidence="10" id="KW-0378">Hydrolase</keyword>
<dbReference type="Gene3D" id="2.60.120.830">
    <property type="match status" value="1"/>
</dbReference>
<evidence type="ECO:0000256" key="7">
    <source>
        <dbReference type="ARBA" id="ARBA00022723"/>
    </source>
</evidence>
<dbReference type="AlphaFoldDB" id="A0A6P8J221"/>
<evidence type="ECO:0000259" key="22">
    <source>
        <dbReference type="PROSITE" id="PS50215"/>
    </source>
</evidence>
<evidence type="ECO:0000256" key="3">
    <source>
        <dbReference type="ARBA" id="ARBA00022525"/>
    </source>
</evidence>
<feature type="disulfide bond" evidence="19">
    <location>
        <begin position="525"/>
        <end position="555"/>
    </location>
</feature>
<dbReference type="CDD" id="cd04273">
    <property type="entry name" value="ZnMc_ADAMTS_like"/>
    <property type="match status" value="1"/>
</dbReference>
<comment type="subcellular location">
    <subcellularLocation>
        <location evidence="1">Membrane</location>
        <topology evidence="1">Single-pass membrane protein</topology>
    </subcellularLocation>
    <subcellularLocation>
        <location evidence="2">Secreted</location>
        <location evidence="2">Extracellular space</location>
        <location evidence="2">Extracellular matrix</location>
    </subcellularLocation>
</comment>
<evidence type="ECO:0000256" key="6">
    <source>
        <dbReference type="ARBA" id="ARBA00022692"/>
    </source>
</evidence>
<evidence type="ECO:0000256" key="4">
    <source>
        <dbReference type="ARBA" id="ARBA00022530"/>
    </source>
</evidence>
<feature type="binding site" evidence="18">
    <location>
        <position position="357"/>
    </location>
    <ligand>
        <name>Ca(2+)</name>
        <dbReference type="ChEBI" id="CHEBI:29108"/>
        <label>2</label>
    </ligand>
</feature>
<dbReference type="PANTHER" id="PTHR13723">
    <property type="entry name" value="ADAMTS A DISINTEGRIN AND METALLOPROTEASE WITH THROMBOSPONDIN MOTIFS PROTEASE"/>
    <property type="match status" value="1"/>
</dbReference>
<dbReference type="Pfam" id="PF01562">
    <property type="entry name" value="Pep_M12B_propep"/>
    <property type="match status" value="1"/>
</dbReference>
<dbReference type="InterPro" id="IPR002870">
    <property type="entry name" value="Peptidase_M12B_N"/>
</dbReference>
<dbReference type="OrthoDB" id="5954479at2759"/>
<dbReference type="KEGG" id="aten:116307800"/>
<keyword evidence="9" id="KW-0677">Repeat</keyword>
<feature type="disulfide bond" evidence="19">
    <location>
        <begin position="584"/>
        <end position="621"/>
    </location>
</feature>
<evidence type="ECO:0000313" key="23">
    <source>
        <dbReference type="Proteomes" id="UP000515163"/>
    </source>
</evidence>
<feature type="disulfide bond" evidence="19">
    <location>
        <begin position="438"/>
        <end position="461"/>
    </location>
</feature>
<dbReference type="InParanoid" id="A0A6P8J221"/>
<evidence type="ECO:0000256" key="13">
    <source>
        <dbReference type="ARBA" id="ARBA00023049"/>
    </source>
</evidence>
<feature type="disulfide bond" evidence="19">
    <location>
        <begin position="375"/>
        <end position="386"/>
    </location>
</feature>
<keyword evidence="16" id="KW-0325">Glycoprotein</keyword>
<keyword evidence="14 21" id="KW-0472">Membrane</keyword>
<dbReference type="InterPro" id="IPR041645">
    <property type="entry name" value="ADAMTS_CR_2"/>
</dbReference>
<evidence type="ECO:0000256" key="14">
    <source>
        <dbReference type="ARBA" id="ARBA00023136"/>
    </source>
</evidence>
<feature type="disulfide bond" evidence="19">
    <location>
        <begin position="599"/>
        <end position="611"/>
    </location>
</feature>
<dbReference type="Pfam" id="PF00090">
    <property type="entry name" value="TSP_1"/>
    <property type="match status" value="1"/>
</dbReference>
<dbReference type="Pfam" id="PF01421">
    <property type="entry name" value="Reprolysin"/>
    <property type="match status" value="1"/>
</dbReference>
<evidence type="ECO:0000256" key="20">
    <source>
        <dbReference type="PROSITE-ProRule" id="PRU00276"/>
    </source>
</evidence>
<gene>
    <name evidence="24" type="primary">LOC116307800</name>
</gene>
<dbReference type="GO" id="GO:0046872">
    <property type="term" value="F:metal ion binding"/>
    <property type="evidence" value="ECO:0007669"/>
    <property type="project" value="UniProtKB-KW"/>
</dbReference>
<keyword evidence="8" id="KW-0732">Signal</keyword>
<dbReference type="InterPro" id="IPR001590">
    <property type="entry name" value="Peptidase_M12B"/>
</dbReference>
<feature type="binding site" evidence="18">
    <location>
        <position position="357"/>
    </location>
    <ligand>
        <name>Ca(2+)</name>
        <dbReference type="ChEBI" id="CHEBI:29108"/>
        <label>1</label>
    </ligand>
</feature>
<evidence type="ECO:0000256" key="16">
    <source>
        <dbReference type="ARBA" id="ARBA00023180"/>
    </source>
</evidence>
<feature type="disulfide bond" evidence="19">
    <location>
        <begin position="514"/>
        <end position="536"/>
    </location>
</feature>
<feature type="disulfide bond" evidence="19">
    <location>
        <begin position="503"/>
        <end position="530"/>
    </location>
</feature>
<feature type="binding site" evidence="18 20">
    <location>
        <position position="421"/>
    </location>
    <ligand>
        <name>Zn(2+)</name>
        <dbReference type="ChEBI" id="CHEBI:29105"/>
        <note>catalytic</note>
    </ligand>
</feature>
<evidence type="ECO:0000256" key="12">
    <source>
        <dbReference type="ARBA" id="ARBA00022989"/>
    </source>
</evidence>
<keyword evidence="13" id="KW-0482">Metalloprotease</keyword>
<dbReference type="Gene3D" id="3.40.390.10">
    <property type="entry name" value="Collagenase (Catalytic Domain)"/>
    <property type="match status" value="1"/>
</dbReference>
<feature type="binding site" evidence="18">
    <location>
        <position position="477"/>
    </location>
    <ligand>
        <name>Ca(2+)</name>
        <dbReference type="ChEBI" id="CHEBI:29108"/>
        <label>1</label>
    </ligand>
</feature>
<sequence length="1059" mass="116720">MLELAILSKIVQAAIATSFSLARISMATLGFLILFFVLVITGNLWSAEAKSLTDLHKLLTADEVEKIFGTVTEDVPEYDVMHPVQTDHRGRFLSYDVSYSNSNKVKKNLFFRISAFSYVFPLNVSINTEELFSPDFVTEVRNNGKSQLSTSPLRCHYVGHVVSPEGLRAKVAISNCDGLTGMIRTKREILMVSPLPKRLNINENTKRAHVVYRMSNRHAETMIRKLGVNTRSDTWCGVKAPGETSKKDTVIPEKQDREVVSDVSKRDKRYTIEAVVVADKKMTQFHGVDQIKIYIPTLINMVHSLLADSSIGVNIKYVLNKLQILETDEPGLVINSHASKTLSRFCRWMSKENRGDDTNPAHFDHATLISRLSFCSNTVDVTSPRCNSLLGLADLAGMCGTDTSCTLNTDTGLGTAFTIAHETGHNLGAEHDSEGNRCPNGVNIMATKASGKATAFEWSACSSKYITKFLSGYTSGCLNDRPGRSVPLPKALAGQEYSLDDQCRRMVKGSSGACKMADKTGSITCYQLWCTVGDSCTTINEPAAEGSSCGKRKWCRRGVCVRIGKEGPKAVDGGYSKWSPWGKCSHPCGGGVRTRTRQCNNPTPRNGGKLCVGESKKFQYCNNQKCSSNVPDTRMIQCKSKRNQKFEYGVKYNWVYNPKAPVPKKKRCSLFCEAPMDFNEVMFYDFGKVKDGTKCNGDGPDGVCIAGVCKVVGCDNVLGSTAKKDRCGVCKGDGTSCKDKTINTITRKIYDQYPDPYGAYYQTITTIPVGARDIEIKELKRSSNVLSLITLNDEPITDEYFKSNKKYKYHEAGTTFEVIKKNAKEMITAKGPLTKAVILEYYVENWDSKYKVSYKYSMTSSTPSRAVSSDTTTHYKWMTKTHGCSAECGGGKMLLLVSCVREDNGSPVSHELCSAKEIPDIEQASVDCNTRPCKPSWNKGEWGDCSKTCNDGSPGQQQREVTCVRKTKGLEELLEDSKCEGPKPAMVRMCGEMECPAEWVTVKSGPCSSLCGKGIQALEVVCKKTGTNGRIVRVPDEKCPKDNKPPTTVTCHAVLSCEA</sequence>
<feature type="binding site" evidence="18">
    <location>
        <position position="480"/>
    </location>
    <ligand>
        <name>Ca(2+)</name>
        <dbReference type="ChEBI" id="CHEBI:29108"/>
        <label>2</label>
    </ligand>
</feature>
<reference evidence="24" key="1">
    <citation type="submission" date="2025-08" db="UniProtKB">
        <authorList>
            <consortium name="RefSeq"/>
        </authorList>
    </citation>
    <scope>IDENTIFICATION</scope>
    <source>
        <tissue evidence="24">Tentacle</tissue>
    </source>
</reference>
<evidence type="ECO:0000256" key="10">
    <source>
        <dbReference type="ARBA" id="ARBA00022801"/>
    </source>
</evidence>
<dbReference type="InterPro" id="IPR024079">
    <property type="entry name" value="MetalloPept_cat_dom_sf"/>
</dbReference>
<feature type="binding site" evidence="18">
    <location>
        <position position="364"/>
    </location>
    <ligand>
        <name>Ca(2+)</name>
        <dbReference type="ChEBI" id="CHEBI:29108"/>
        <label>1</label>
    </ligand>
</feature>
<dbReference type="PRINTS" id="PR01705">
    <property type="entry name" value="TSP1REPEAT"/>
</dbReference>
<comment type="caution">
    <text evidence="20">Lacks conserved residue(s) required for the propagation of feature annotation.</text>
</comment>
<dbReference type="PROSITE" id="PS50092">
    <property type="entry name" value="TSP1"/>
    <property type="match status" value="2"/>
</dbReference>
<dbReference type="FunFam" id="2.20.100.10:FF:000007">
    <property type="entry name" value="Thrombospondin 1"/>
    <property type="match status" value="1"/>
</dbReference>